<dbReference type="EMBL" id="BASZ01000002">
    <property type="protein sequence ID" value="GAD48503.1"/>
    <property type="molecule type" value="Genomic_DNA"/>
</dbReference>
<dbReference type="NCBIfam" id="TIGR01819">
    <property type="entry name" value="F420_cofD"/>
    <property type="match status" value="1"/>
</dbReference>
<dbReference type="Gene3D" id="3.40.50.10680">
    <property type="entry name" value="CofD-like domains"/>
    <property type="match status" value="1"/>
</dbReference>
<dbReference type="Proteomes" id="UP000016568">
    <property type="component" value="Unassembled WGS sequence"/>
</dbReference>
<evidence type="ECO:0000313" key="3">
    <source>
        <dbReference type="EMBL" id="GAD48503.1"/>
    </source>
</evidence>
<dbReference type="InterPro" id="IPR010115">
    <property type="entry name" value="FbiA/CofD"/>
</dbReference>
<dbReference type="eggNOG" id="COG0391">
    <property type="taxonomic scope" value="Bacteria"/>
</dbReference>
<dbReference type="SUPFAM" id="SSF142338">
    <property type="entry name" value="CofD-like"/>
    <property type="match status" value="1"/>
</dbReference>
<dbReference type="InterPro" id="IPR038136">
    <property type="entry name" value="CofD-like_dom_sf"/>
</dbReference>
<keyword evidence="4" id="KW-1185">Reference proteome</keyword>
<evidence type="ECO:0000256" key="1">
    <source>
        <dbReference type="ARBA" id="ARBA00022679"/>
    </source>
</evidence>
<protein>
    <submittedName>
        <fullName evidence="3">2-phospho-L-lactate transferase</fullName>
    </submittedName>
</protein>
<keyword evidence="2" id="KW-0460">Magnesium</keyword>
<dbReference type="Gene3D" id="1.10.8.240">
    <property type="entry name" value="CofD-like domain"/>
    <property type="match status" value="1"/>
</dbReference>
<organism evidence="3 4">
    <name type="scientific">Caenibius tardaugens NBRC 16725</name>
    <dbReference type="NCBI Taxonomy" id="1219035"/>
    <lineage>
        <taxon>Bacteria</taxon>
        <taxon>Pseudomonadati</taxon>
        <taxon>Pseudomonadota</taxon>
        <taxon>Alphaproteobacteria</taxon>
        <taxon>Sphingomonadales</taxon>
        <taxon>Erythrobacteraceae</taxon>
        <taxon>Caenibius</taxon>
    </lineage>
</organism>
<name>U3A160_9SPHN</name>
<evidence type="ECO:0000313" key="4">
    <source>
        <dbReference type="Proteomes" id="UP000016568"/>
    </source>
</evidence>
<accession>U3A160</accession>
<gene>
    <name evidence="3" type="primary">cofD</name>
    <name evidence="3" type="ORF">NT2_02_05870</name>
</gene>
<dbReference type="GO" id="GO:0043743">
    <property type="term" value="F:LPPG:FO 2-phospho-L-lactate transferase activity"/>
    <property type="evidence" value="ECO:0007669"/>
    <property type="project" value="InterPro"/>
</dbReference>
<keyword evidence="1 3" id="KW-0808">Transferase</keyword>
<dbReference type="RefSeq" id="WP_021689410.1">
    <property type="nucleotide sequence ID" value="NZ_BASZ01000002.1"/>
</dbReference>
<dbReference type="PANTHER" id="PTHR43007:SF1">
    <property type="entry name" value="2-PHOSPHO-L-LACTATE TRANSFERASE"/>
    <property type="match status" value="1"/>
</dbReference>
<evidence type="ECO:0000256" key="2">
    <source>
        <dbReference type="ARBA" id="ARBA00022842"/>
    </source>
</evidence>
<sequence length="319" mass="33496">MTIRVLALCGGIGGAKLALGLSHILPPDDLAILVNTGDDFEHLGLTISPDVDTVTYTLAGLNNTELGWGLAGESWAFMDQLRKLGGEGWFNLGDRDLALHIERTQRLHAGESLSAITADVAARLGVAPRLLPMSDDPVRTVLDTDEGTLEFQHYFVGRQAQPAVSAIAYRGADTARPNPAALAALADPALEAVIICPSNPWLSIAPLLAMPALRHALEQTAAPVIAISPIVGGKAIKGPTAKLMGELGLPVTAHTVARFYAGLASAYVLDEADSDLADDIKALGLAVDVQPTVMTDLASKTALAGQVLDFAERLRHTRA</sequence>
<reference evidence="3 4" key="1">
    <citation type="submission" date="2013-09" db="EMBL/GenBank/DDBJ databases">
        <title>Whole genome shotgun sequence of Novosphingobium tardaugens NBRC 16725.</title>
        <authorList>
            <person name="Isaki S."/>
            <person name="Hosoyama A."/>
            <person name="Tsuchikane K."/>
            <person name="Katsumata H."/>
            <person name="Ando Y."/>
            <person name="Yamazaki S."/>
            <person name="Fujita N."/>
        </authorList>
    </citation>
    <scope>NUCLEOTIDE SEQUENCE [LARGE SCALE GENOMIC DNA]</scope>
    <source>
        <strain evidence="3 4">NBRC 16725</strain>
    </source>
</reference>
<proteinExistence type="inferred from homology"/>
<dbReference type="InterPro" id="IPR002882">
    <property type="entry name" value="CofD"/>
</dbReference>
<comment type="caution">
    <text evidence="3">The sequence shown here is derived from an EMBL/GenBank/DDBJ whole genome shotgun (WGS) entry which is preliminary data.</text>
</comment>
<dbReference type="GO" id="GO:0000287">
    <property type="term" value="F:magnesium ion binding"/>
    <property type="evidence" value="ECO:0007669"/>
    <property type="project" value="InterPro"/>
</dbReference>
<dbReference type="PANTHER" id="PTHR43007">
    <property type="entry name" value="2-PHOSPHO-L-LACTATE TRANSFERASE"/>
    <property type="match status" value="1"/>
</dbReference>
<dbReference type="CDD" id="cd07186">
    <property type="entry name" value="CofD_like"/>
    <property type="match status" value="1"/>
</dbReference>
<dbReference type="HAMAP" id="MF_01257">
    <property type="entry name" value="CofD"/>
    <property type="match status" value="1"/>
</dbReference>
<dbReference type="Pfam" id="PF01933">
    <property type="entry name" value="CofD"/>
    <property type="match status" value="1"/>
</dbReference>
<dbReference type="AlphaFoldDB" id="U3A160"/>